<feature type="transmembrane region" description="Helical" evidence="10">
    <location>
        <begin position="68"/>
        <end position="93"/>
    </location>
</feature>
<keyword evidence="7 10" id="KW-0472">Membrane</keyword>
<dbReference type="Pfam" id="PF02949">
    <property type="entry name" value="7tm_6"/>
    <property type="match status" value="1"/>
</dbReference>
<evidence type="ECO:0000256" key="7">
    <source>
        <dbReference type="ARBA" id="ARBA00023136"/>
    </source>
</evidence>
<dbReference type="OrthoDB" id="6617147at2759"/>
<keyword evidence="9 10" id="KW-0807">Transducer</keyword>
<keyword evidence="2" id="KW-1003">Cell membrane</keyword>
<evidence type="ECO:0000256" key="2">
    <source>
        <dbReference type="ARBA" id="ARBA00022475"/>
    </source>
</evidence>
<organism evidence="11 12">
    <name type="scientific">Pieris macdunnoughi</name>
    <dbReference type="NCBI Taxonomy" id="345717"/>
    <lineage>
        <taxon>Eukaryota</taxon>
        <taxon>Metazoa</taxon>
        <taxon>Ecdysozoa</taxon>
        <taxon>Arthropoda</taxon>
        <taxon>Hexapoda</taxon>
        <taxon>Insecta</taxon>
        <taxon>Pterygota</taxon>
        <taxon>Neoptera</taxon>
        <taxon>Endopterygota</taxon>
        <taxon>Lepidoptera</taxon>
        <taxon>Glossata</taxon>
        <taxon>Ditrysia</taxon>
        <taxon>Papilionoidea</taxon>
        <taxon>Pieridae</taxon>
        <taxon>Pierinae</taxon>
        <taxon>Pieris</taxon>
    </lineage>
</organism>
<proteinExistence type="inferred from homology"/>
<dbReference type="InterPro" id="IPR004117">
    <property type="entry name" value="7tm6_olfct_rcpt"/>
</dbReference>
<dbReference type="PANTHER" id="PTHR21137">
    <property type="entry name" value="ODORANT RECEPTOR"/>
    <property type="match status" value="1"/>
</dbReference>
<feature type="transmembrane region" description="Helical" evidence="10">
    <location>
        <begin position="36"/>
        <end position="56"/>
    </location>
</feature>
<dbReference type="GO" id="GO:0005549">
    <property type="term" value="F:odorant binding"/>
    <property type="evidence" value="ECO:0007669"/>
    <property type="project" value="InterPro"/>
</dbReference>
<evidence type="ECO:0000256" key="8">
    <source>
        <dbReference type="ARBA" id="ARBA00023170"/>
    </source>
</evidence>
<evidence type="ECO:0000256" key="3">
    <source>
        <dbReference type="ARBA" id="ARBA00022606"/>
    </source>
</evidence>
<evidence type="ECO:0000256" key="4">
    <source>
        <dbReference type="ARBA" id="ARBA00022692"/>
    </source>
</evidence>
<evidence type="ECO:0000256" key="9">
    <source>
        <dbReference type="ARBA" id="ARBA00023224"/>
    </source>
</evidence>
<dbReference type="GO" id="GO:0004984">
    <property type="term" value="F:olfactory receptor activity"/>
    <property type="evidence" value="ECO:0007669"/>
    <property type="project" value="InterPro"/>
</dbReference>
<evidence type="ECO:0000256" key="1">
    <source>
        <dbReference type="ARBA" id="ARBA00004651"/>
    </source>
</evidence>
<reference evidence="11" key="1">
    <citation type="submission" date="2021-02" db="EMBL/GenBank/DDBJ databases">
        <authorList>
            <person name="Steward A R."/>
        </authorList>
    </citation>
    <scope>NUCLEOTIDE SEQUENCE</scope>
</reference>
<evidence type="ECO:0000256" key="5">
    <source>
        <dbReference type="ARBA" id="ARBA00022725"/>
    </source>
</evidence>
<dbReference type="Proteomes" id="UP000663880">
    <property type="component" value="Unassembled WGS sequence"/>
</dbReference>
<evidence type="ECO:0000313" key="11">
    <source>
        <dbReference type="EMBL" id="CAF4907808.1"/>
    </source>
</evidence>
<comment type="caution">
    <text evidence="10">Lacks conserved residue(s) required for the propagation of feature annotation.</text>
</comment>
<evidence type="ECO:0000256" key="6">
    <source>
        <dbReference type="ARBA" id="ARBA00022989"/>
    </source>
</evidence>
<dbReference type="GO" id="GO:0007165">
    <property type="term" value="P:signal transduction"/>
    <property type="evidence" value="ECO:0007669"/>
    <property type="project" value="UniProtKB-KW"/>
</dbReference>
<keyword evidence="4 10" id="KW-0812">Transmembrane</keyword>
<dbReference type="GO" id="GO:0005886">
    <property type="term" value="C:plasma membrane"/>
    <property type="evidence" value="ECO:0007669"/>
    <property type="project" value="UniProtKB-SubCell"/>
</dbReference>
<dbReference type="EMBL" id="CAJOBZ010000043">
    <property type="protein sequence ID" value="CAF4907808.1"/>
    <property type="molecule type" value="Genomic_DNA"/>
</dbReference>
<keyword evidence="8 10" id="KW-0675">Receptor</keyword>
<keyword evidence="6 10" id="KW-1133">Transmembrane helix</keyword>
<accession>A0A821VJR6</accession>
<sequence>MAIVIPNTNFSLRFSLTYLKVLGLWPSVGISGWKKILFYTYSLFIFMLILGTYIAIQLVDLWQNWGNLSLMTSIAFVLCTNLVHCVKIFNLLVRRRRIEHIIDRNDYVLKNATGQQKVDIIRSCNRGTTLHLMTFLTLTTVTLIGFAVGPALESQNLQLPLQAWYPYDWSKSPAYELTYLHQICAIYAAACLNISKDMVVVSLLAQCRCRFKLVGCDLKTLCVDMSPGTMQRMSQAHDLMVQARLNKCIREHQDILDSLNELQRCFSEPTFAQFTVSLVIICFTAFQLTKQIGNFVRMASIATYLLNMMEQIFIYCYEGNELAVESENVARSAYEWPWYTCSVRVHRSTLILMTRCGRTAKLTAGGFTSLSLDSFMRILKASYTFFTVLRQVSE</sequence>
<keyword evidence="5 10" id="KW-0552">Olfaction</keyword>
<dbReference type="AlphaFoldDB" id="A0A821VJR6"/>
<feature type="transmembrane region" description="Helical" evidence="10">
    <location>
        <begin position="130"/>
        <end position="152"/>
    </location>
</feature>
<protein>
    <recommendedName>
        <fullName evidence="10">Odorant receptor</fullName>
    </recommendedName>
</protein>
<dbReference type="PANTHER" id="PTHR21137:SF35">
    <property type="entry name" value="ODORANT RECEPTOR 19A-RELATED"/>
    <property type="match status" value="1"/>
</dbReference>
<comment type="subcellular location">
    <subcellularLocation>
        <location evidence="1 10">Cell membrane</location>
        <topology evidence="1 10">Multi-pass membrane protein</topology>
    </subcellularLocation>
</comment>
<evidence type="ECO:0000313" key="12">
    <source>
        <dbReference type="Proteomes" id="UP000663880"/>
    </source>
</evidence>
<gene>
    <name evidence="11" type="ORF">PMACD_LOCUS11854</name>
</gene>
<evidence type="ECO:0000256" key="10">
    <source>
        <dbReference type="RuleBase" id="RU351113"/>
    </source>
</evidence>
<name>A0A821VJR6_9NEOP</name>
<comment type="caution">
    <text evidence="11">The sequence shown here is derived from an EMBL/GenBank/DDBJ whole genome shotgun (WGS) entry which is preliminary data.</text>
</comment>
<keyword evidence="3 10" id="KW-0716">Sensory transduction</keyword>
<comment type="similarity">
    <text evidence="10">Belongs to the insect chemoreceptor superfamily. Heteromeric odorant receptor channel (TC 1.A.69) family.</text>
</comment>
<keyword evidence="12" id="KW-1185">Reference proteome</keyword>